<accession>A0ABQ4DQF5</accession>
<dbReference type="PANTHER" id="PTHR34584:SF1">
    <property type="entry name" value="NA(+)_H(+) ANTIPORTER SUBUNIT E1"/>
    <property type="match status" value="1"/>
</dbReference>
<evidence type="ECO:0008006" key="10">
    <source>
        <dbReference type="Google" id="ProtNLM"/>
    </source>
</evidence>
<dbReference type="Pfam" id="PF01899">
    <property type="entry name" value="MNHE"/>
    <property type="match status" value="1"/>
</dbReference>
<protein>
    <recommendedName>
        <fullName evidence="10">Sodium:proton antiporter</fullName>
    </recommendedName>
</protein>
<evidence type="ECO:0000256" key="6">
    <source>
        <dbReference type="ARBA" id="ARBA00023136"/>
    </source>
</evidence>
<evidence type="ECO:0000313" key="8">
    <source>
        <dbReference type="EMBL" id="GIG41569.1"/>
    </source>
</evidence>
<dbReference type="PANTHER" id="PTHR34584">
    <property type="entry name" value="NA(+)/H(+) ANTIPORTER SUBUNIT E1"/>
    <property type="match status" value="1"/>
</dbReference>
<evidence type="ECO:0000256" key="1">
    <source>
        <dbReference type="ARBA" id="ARBA00004651"/>
    </source>
</evidence>
<keyword evidence="9" id="KW-1185">Reference proteome</keyword>
<keyword evidence="6 7" id="KW-0472">Membrane</keyword>
<sequence>MSAHDEVRTGRPRWLGYLTLPWRAGVLAVWFAGQVLASSGAVLVDALTPRHRSTPRVVRVPLGEVGDRHVFALAVLVTLTPGTLALGVVPDGDGRALLVHSMYHPDAATALADVARMDRRLVRGLTTGGGA</sequence>
<proteinExistence type="inferred from homology"/>
<dbReference type="Proteomes" id="UP000614741">
    <property type="component" value="Unassembled WGS sequence"/>
</dbReference>
<evidence type="ECO:0000256" key="7">
    <source>
        <dbReference type="SAM" id="Phobius"/>
    </source>
</evidence>
<dbReference type="InterPro" id="IPR002758">
    <property type="entry name" value="Cation_antiport_E"/>
</dbReference>
<comment type="similarity">
    <text evidence="2">Belongs to the CPA3 antiporters (TC 2.A.63) subunit E family.</text>
</comment>
<feature type="transmembrane region" description="Helical" evidence="7">
    <location>
        <begin position="69"/>
        <end position="89"/>
    </location>
</feature>
<reference evidence="8 9" key="1">
    <citation type="submission" date="2021-01" db="EMBL/GenBank/DDBJ databases">
        <title>Whole genome shotgun sequence of Cellulomonas phragmiteti NBRC 110785.</title>
        <authorList>
            <person name="Komaki H."/>
            <person name="Tamura T."/>
        </authorList>
    </citation>
    <scope>NUCLEOTIDE SEQUENCE [LARGE SCALE GENOMIC DNA]</scope>
    <source>
        <strain evidence="8 9">NBRC 110785</strain>
    </source>
</reference>
<comment type="caution">
    <text evidence="8">The sequence shown here is derived from an EMBL/GenBank/DDBJ whole genome shotgun (WGS) entry which is preliminary data.</text>
</comment>
<keyword evidence="4 7" id="KW-0812">Transmembrane</keyword>
<evidence type="ECO:0000313" key="9">
    <source>
        <dbReference type="Proteomes" id="UP000614741"/>
    </source>
</evidence>
<evidence type="ECO:0000256" key="3">
    <source>
        <dbReference type="ARBA" id="ARBA00022475"/>
    </source>
</evidence>
<keyword evidence="5 7" id="KW-1133">Transmembrane helix</keyword>
<dbReference type="RefSeq" id="WP_203675855.1">
    <property type="nucleotide sequence ID" value="NZ_BONP01000030.1"/>
</dbReference>
<evidence type="ECO:0000256" key="5">
    <source>
        <dbReference type="ARBA" id="ARBA00022989"/>
    </source>
</evidence>
<organism evidence="8 9">
    <name type="scientific">Cellulomonas phragmiteti</name>
    <dbReference type="NCBI Taxonomy" id="478780"/>
    <lineage>
        <taxon>Bacteria</taxon>
        <taxon>Bacillati</taxon>
        <taxon>Actinomycetota</taxon>
        <taxon>Actinomycetes</taxon>
        <taxon>Micrococcales</taxon>
        <taxon>Cellulomonadaceae</taxon>
        <taxon>Cellulomonas</taxon>
    </lineage>
</organism>
<evidence type="ECO:0000256" key="2">
    <source>
        <dbReference type="ARBA" id="ARBA00006228"/>
    </source>
</evidence>
<keyword evidence="3" id="KW-1003">Cell membrane</keyword>
<gene>
    <name evidence="8" type="ORF">Cph01nite_33310</name>
</gene>
<name>A0ABQ4DQF5_9CELL</name>
<evidence type="ECO:0000256" key="4">
    <source>
        <dbReference type="ARBA" id="ARBA00022692"/>
    </source>
</evidence>
<dbReference type="EMBL" id="BONP01000030">
    <property type="protein sequence ID" value="GIG41569.1"/>
    <property type="molecule type" value="Genomic_DNA"/>
</dbReference>
<comment type="subcellular location">
    <subcellularLocation>
        <location evidence="1">Cell membrane</location>
        <topology evidence="1">Multi-pass membrane protein</topology>
    </subcellularLocation>
</comment>
<feature type="transmembrane region" description="Helical" evidence="7">
    <location>
        <begin position="20"/>
        <end position="48"/>
    </location>
</feature>